<proteinExistence type="inferred from homology"/>
<dbReference type="PIRSF" id="PIRSF005536">
    <property type="entry name" value="Agal"/>
    <property type="match status" value="1"/>
</dbReference>
<dbReference type="PRINTS" id="PR00743">
    <property type="entry name" value="GLHYDRLASE36"/>
</dbReference>
<dbReference type="Proteomes" id="UP000461585">
    <property type="component" value="Unassembled WGS sequence"/>
</dbReference>
<dbReference type="AlphaFoldDB" id="A0A7X5HVG3"/>
<evidence type="ECO:0000259" key="8">
    <source>
        <dbReference type="Pfam" id="PF16875"/>
    </source>
</evidence>
<feature type="domain" description="Glycosyl hydrolase family 36 C-terminal" evidence="7">
    <location>
        <begin position="650"/>
        <end position="732"/>
    </location>
</feature>
<dbReference type="EC" id="3.2.1.22" evidence="2 5"/>
<keyword evidence="10" id="KW-1185">Reference proteome</keyword>
<evidence type="ECO:0000256" key="3">
    <source>
        <dbReference type="ARBA" id="ARBA00022801"/>
    </source>
</evidence>
<dbReference type="CDD" id="cd14791">
    <property type="entry name" value="GH36"/>
    <property type="match status" value="1"/>
</dbReference>
<evidence type="ECO:0000256" key="1">
    <source>
        <dbReference type="ARBA" id="ARBA00001255"/>
    </source>
</evidence>
<reference evidence="9 10" key="1">
    <citation type="submission" date="2020-01" db="EMBL/GenBank/DDBJ databases">
        <title>Anaeroalcalibacter tamaniensis gen. nov., sp. nov., moderately halophilic strictly anaerobic fermenter bacterium from mud volcano of Taman peninsula.</title>
        <authorList>
            <person name="Frolova A."/>
            <person name="Merkel A.Y."/>
            <person name="Slobodkin A.I."/>
        </authorList>
    </citation>
    <scope>NUCLEOTIDE SEQUENCE [LARGE SCALE GENOMIC DNA]</scope>
    <source>
        <strain evidence="9 10">F-3ap</strain>
    </source>
</reference>
<comment type="catalytic activity">
    <reaction evidence="1 5">
        <text>Hydrolysis of terminal, non-reducing alpha-D-galactose residues in alpha-D-galactosides, including galactose oligosaccharides, galactomannans and galactolipids.</text>
        <dbReference type="EC" id="3.2.1.22"/>
    </reaction>
</comment>
<evidence type="ECO:0000256" key="2">
    <source>
        <dbReference type="ARBA" id="ARBA00012755"/>
    </source>
</evidence>
<evidence type="ECO:0000256" key="6">
    <source>
        <dbReference type="PIRSR" id="PIRSR005536-1"/>
    </source>
</evidence>
<keyword evidence="3 5" id="KW-0378">Hydrolase</keyword>
<accession>A0A7X5HVG3</accession>
<organism evidence="9 10">
    <name type="scientific">Anaerotalea alkaliphila</name>
    <dbReference type="NCBI Taxonomy" id="2662126"/>
    <lineage>
        <taxon>Bacteria</taxon>
        <taxon>Bacillati</taxon>
        <taxon>Bacillota</taxon>
        <taxon>Clostridia</taxon>
        <taxon>Eubacteriales</taxon>
        <taxon>Anaerotalea</taxon>
    </lineage>
</organism>
<dbReference type="Pfam" id="PF02065">
    <property type="entry name" value="Melibiase"/>
    <property type="match status" value="1"/>
</dbReference>
<dbReference type="InterPro" id="IPR013780">
    <property type="entry name" value="Glyco_hydro_b"/>
</dbReference>
<comment type="caution">
    <text evidence="9">The sequence shown here is derived from an EMBL/GenBank/DDBJ whole genome shotgun (WGS) entry which is preliminary data.</text>
</comment>
<dbReference type="FunFam" id="3.20.20.70:FF:000118">
    <property type="entry name" value="Alpha-galactosidase"/>
    <property type="match status" value="1"/>
</dbReference>
<evidence type="ECO:0000313" key="9">
    <source>
        <dbReference type="EMBL" id="NDL67385.1"/>
    </source>
</evidence>
<feature type="domain" description="Glycosyl hydrolase family 36 N-terminal" evidence="8">
    <location>
        <begin position="31"/>
        <end position="287"/>
    </location>
</feature>
<dbReference type="InterPro" id="IPR050985">
    <property type="entry name" value="Alpha-glycosidase_related"/>
</dbReference>
<protein>
    <recommendedName>
        <fullName evidence="2 5">Alpha-galactosidase</fullName>
        <ecNumber evidence="2 5">3.2.1.22</ecNumber>
    </recommendedName>
</protein>
<keyword evidence="4 5" id="KW-0326">Glycosidase</keyword>
<feature type="active site" description="Nucleophile" evidence="6">
    <location>
        <position position="480"/>
    </location>
</feature>
<dbReference type="InterPro" id="IPR013785">
    <property type="entry name" value="Aldolase_TIM"/>
</dbReference>
<dbReference type="InterPro" id="IPR038417">
    <property type="entry name" value="Alpga-gal_N_sf"/>
</dbReference>
<dbReference type="Pfam" id="PF16875">
    <property type="entry name" value="Glyco_hydro_36N"/>
    <property type="match status" value="1"/>
</dbReference>
<sequence length="736" mass="83337">MNRAITYEPEERIFHIAGKTFSYILQIYREGYLAHIHWGRKIRSYNGTKGLRFMDRGFSPNPDPEDRTFSLDTLPQEYPAYGNTDFRVPAFRVEFPDGSTVTDLRYKGHAIFAGKKALEGLPALYAEEGDHVETLEVTMEDTLLPLRVVLSYTVFKDHDVLTRSARIVNGSGETLKLLDALSVNVDFRKDGFDMLQFSGAHIRERHLVRRSLEMGQTSIESRRGASSHQQNPFLVLVEKGTTETQGEAYGINLVYSGNFIGQAEVDQFHTTRVSMGINPFEFSWMLEPGEAFQTPEAVLAYSGEGLGALSRTLHKAYRQRLARGRFRDKERPVLVNNWEATYFDFDQEKIYEIAKMAASTGIELMVLDDGWFGKRDDDRRALGDWTVNGEKLQGGLDALARRVRDEGVQFGLWFEPEMVSEDSDLYRDHPDWCIHVPSRNRSTGRSQLVLDLTRKEVRENVVEQVRRILAGAPITYVKWDMNRHMTEVHSLSQPPDRQKETAHRYMLGLYEMMEVLTGEFPHILFESCSGGGGRFDPGMLHYMPQTWTSDDTDAVERLKIQYGTSMAYPAVSMGAHVSEVPNHQVHRTTSMKMRGDVAMAGNLGYELDITKSSEADLEAIREQVSFYKGIRGLVQFGDLYRLASPFEGNETAWMFVSEDKRAACVFWYKVLGAPQEPFRNLRLEGLEEGADYTVTASGGEMPPLRAGGDELMGVGIPLPMLEGDFKSCAFLLEAKA</sequence>
<dbReference type="Gene3D" id="3.20.20.70">
    <property type="entry name" value="Aldolase class I"/>
    <property type="match status" value="1"/>
</dbReference>
<dbReference type="InterPro" id="IPR000111">
    <property type="entry name" value="Glyco_hydro_27/36_CS"/>
</dbReference>
<evidence type="ECO:0000256" key="4">
    <source>
        <dbReference type="ARBA" id="ARBA00023295"/>
    </source>
</evidence>
<dbReference type="InterPro" id="IPR031704">
    <property type="entry name" value="Glyco_hydro_36_N"/>
</dbReference>
<evidence type="ECO:0000259" key="7">
    <source>
        <dbReference type="Pfam" id="PF16874"/>
    </source>
</evidence>
<dbReference type="InterPro" id="IPR002252">
    <property type="entry name" value="Glyco_hydro_36"/>
</dbReference>
<dbReference type="InterPro" id="IPR031705">
    <property type="entry name" value="Glyco_hydro_36_C"/>
</dbReference>
<evidence type="ECO:0000256" key="5">
    <source>
        <dbReference type="PIRNR" id="PIRNR005536"/>
    </source>
</evidence>
<comment type="similarity">
    <text evidence="5">Belongs to the glycosyl hydrolase.</text>
</comment>
<name>A0A7X5HVG3_9FIRM</name>
<dbReference type="PROSITE" id="PS00512">
    <property type="entry name" value="ALPHA_GALACTOSIDASE"/>
    <property type="match status" value="1"/>
</dbReference>
<gene>
    <name evidence="9" type="ORF">GXN74_06480</name>
</gene>
<feature type="active site" description="Proton donor" evidence="6">
    <location>
        <position position="550"/>
    </location>
</feature>
<dbReference type="Gene3D" id="2.70.98.60">
    <property type="entry name" value="alpha-galactosidase from lactobacil brevis"/>
    <property type="match status" value="1"/>
</dbReference>
<dbReference type="Pfam" id="PF16874">
    <property type="entry name" value="Glyco_hydro_36C"/>
    <property type="match status" value="1"/>
</dbReference>
<dbReference type="PANTHER" id="PTHR43053">
    <property type="entry name" value="GLYCOSIDASE FAMILY 31"/>
    <property type="match status" value="1"/>
</dbReference>
<dbReference type="GO" id="GO:0004557">
    <property type="term" value="F:alpha-galactosidase activity"/>
    <property type="evidence" value="ECO:0007669"/>
    <property type="project" value="UniProtKB-UniRule"/>
</dbReference>
<dbReference type="InterPro" id="IPR017853">
    <property type="entry name" value="GH"/>
</dbReference>
<evidence type="ECO:0000313" key="10">
    <source>
        <dbReference type="Proteomes" id="UP000461585"/>
    </source>
</evidence>
<dbReference type="GO" id="GO:0016052">
    <property type="term" value="P:carbohydrate catabolic process"/>
    <property type="evidence" value="ECO:0007669"/>
    <property type="project" value="InterPro"/>
</dbReference>
<dbReference type="PANTHER" id="PTHR43053:SF3">
    <property type="entry name" value="ALPHA-GALACTOSIDASE C-RELATED"/>
    <property type="match status" value="1"/>
</dbReference>
<dbReference type="EMBL" id="JAAEEH010000014">
    <property type="protein sequence ID" value="NDL67385.1"/>
    <property type="molecule type" value="Genomic_DNA"/>
</dbReference>
<dbReference type="Gene3D" id="2.60.40.1180">
    <property type="entry name" value="Golgi alpha-mannosidase II"/>
    <property type="match status" value="1"/>
</dbReference>
<dbReference type="SUPFAM" id="SSF51445">
    <property type="entry name" value="(Trans)glycosidases"/>
    <property type="match status" value="1"/>
</dbReference>